<dbReference type="PANTHER" id="PTHR30404:SF0">
    <property type="entry name" value="N-ACETYLMURAMOYL-L-ALANINE AMIDASE AMIC"/>
    <property type="match status" value="1"/>
</dbReference>
<feature type="domain" description="MurNAc-LAA" evidence="2">
    <location>
        <begin position="124"/>
        <end position="279"/>
    </location>
</feature>
<dbReference type="InterPro" id="IPR002508">
    <property type="entry name" value="MurNAc-LAA_cat"/>
</dbReference>
<gene>
    <name evidence="3" type="ORF">GBAR_LOCUS797</name>
</gene>
<accession>A0AA35VTJ5</accession>
<dbReference type="Gene3D" id="3.40.630.40">
    <property type="entry name" value="Zn-dependent exopeptidases"/>
    <property type="match status" value="1"/>
</dbReference>
<organism evidence="3 4">
    <name type="scientific">Geodia barretti</name>
    <name type="common">Barrett's horny sponge</name>
    <dbReference type="NCBI Taxonomy" id="519541"/>
    <lineage>
        <taxon>Eukaryota</taxon>
        <taxon>Metazoa</taxon>
        <taxon>Porifera</taxon>
        <taxon>Demospongiae</taxon>
        <taxon>Heteroscleromorpha</taxon>
        <taxon>Tetractinellida</taxon>
        <taxon>Astrophorina</taxon>
        <taxon>Geodiidae</taxon>
        <taxon>Geodia</taxon>
    </lineage>
</organism>
<dbReference type="Proteomes" id="UP001174909">
    <property type="component" value="Unassembled WGS sequence"/>
</dbReference>
<dbReference type="CDD" id="cd02696">
    <property type="entry name" value="MurNAc-LAA"/>
    <property type="match status" value="1"/>
</dbReference>
<keyword evidence="4" id="KW-1185">Reference proteome</keyword>
<proteinExistence type="predicted"/>
<evidence type="ECO:0000259" key="2">
    <source>
        <dbReference type="SMART" id="SM00646"/>
    </source>
</evidence>
<sequence>MLAADAEGTAPHRLVLDFVPVSLSAYEAAARPPKPVLRAKPAAPAGPVPLPRLKPAPKPVRHLIAIDAGHGGRDPGAIATNGLREKTLALAFARELRTVLVESGRYQVVMTRDGDRKIRLKRRVVIARNAGADLFLSIHLDRLENRDVRGASVYTLSDEASDVETAELAARENKADIVADVDLTDGYDEDVAKVLISLVQQNTMNCSAALAATLLPELERVAPLIRRPHRFGDFRVLKAPDIPSVLVELGFLSNDQDAERLTSKTHRRALAGAILNALDTYFREPC</sequence>
<comment type="caution">
    <text evidence="3">The sequence shown here is derived from an EMBL/GenBank/DDBJ whole genome shotgun (WGS) entry which is preliminary data.</text>
</comment>
<dbReference type="PANTHER" id="PTHR30404">
    <property type="entry name" value="N-ACETYLMURAMOYL-L-ALANINE AMIDASE"/>
    <property type="match status" value="1"/>
</dbReference>
<evidence type="ECO:0000313" key="3">
    <source>
        <dbReference type="EMBL" id="CAI7991682.1"/>
    </source>
</evidence>
<dbReference type="GO" id="GO:0008745">
    <property type="term" value="F:N-acetylmuramoyl-L-alanine amidase activity"/>
    <property type="evidence" value="ECO:0007669"/>
    <property type="project" value="InterPro"/>
</dbReference>
<dbReference type="SUPFAM" id="SSF53187">
    <property type="entry name" value="Zn-dependent exopeptidases"/>
    <property type="match status" value="1"/>
</dbReference>
<reference evidence="3" key="1">
    <citation type="submission" date="2023-03" db="EMBL/GenBank/DDBJ databases">
        <authorList>
            <person name="Steffen K."/>
            <person name="Cardenas P."/>
        </authorList>
    </citation>
    <scope>NUCLEOTIDE SEQUENCE</scope>
</reference>
<name>A0AA35VTJ5_GEOBA</name>
<evidence type="ECO:0000313" key="4">
    <source>
        <dbReference type="Proteomes" id="UP001174909"/>
    </source>
</evidence>
<evidence type="ECO:0000256" key="1">
    <source>
        <dbReference type="ARBA" id="ARBA00022801"/>
    </source>
</evidence>
<protein>
    <submittedName>
        <fullName evidence="3">N-acetylmuramoyl-L-alanine amidase AmiA</fullName>
    </submittedName>
</protein>
<keyword evidence="1" id="KW-0378">Hydrolase</keyword>
<dbReference type="InterPro" id="IPR050695">
    <property type="entry name" value="N-acetylmuramoyl_amidase_3"/>
</dbReference>
<dbReference type="Pfam" id="PF01520">
    <property type="entry name" value="Amidase_3"/>
    <property type="match status" value="1"/>
</dbReference>
<dbReference type="SMART" id="SM00646">
    <property type="entry name" value="Ami_3"/>
    <property type="match status" value="1"/>
</dbReference>
<dbReference type="EMBL" id="CASHTH010000127">
    <property type="protein sequence ID" value="CAI7991682.1"/>
    <property type="molecule type" value="Genomic_DNA"/>
</dbReference>
<dbReference type="AlphaFoldDB" id="A0AA35VTJ5"/>
<dbReference type="GO" id="GO:0009253">
    <property type="term" value="P:peptidoglycan catabolic process"/>
    <property type="evidence" value="ECO:0007669"/>
    <property type="project" value="InterPro"/>
</dbReference>